<dbReference type="EMBL" id="JAUJFI010000267">
    <property type="protein sequence ID" value="MDQ2106532.1"/>
    <property type="molecule type" value="Genomic_DNA"/>
</dbReference>
<evidence type="ECO:0000313" key="5">
    <source>
        <dbReference type="Proteomes" id="UP001227317"/>
    </source>
</evidence>
<sequence>MKKVAIYARVSTDRHQTVENQLRQLQEVGERLGWIVVAVHTDTGISGAKGRDQRPGFDALLRGVARREFDMVAAWSVDRLGRSLQDLVGFLADIQARGVDLYLHRQGVDTSTPSGRMMFQLLGVFSEFEREMIRERVLAGLDRAKAKGTRIGRPPMEPKLVRQIQEALAAGTGVRAVARQTGASPTTVSRIKAMLPEQPVAAG</sequence>
<dbReference type="SMART" id="SM00857">
    <property type="entry name" value="Resolvase"/>
    <property type="match status" value="1"/>
</dbReference>
<proteinExistence type="predicted"/>
<protein>
    <submittedName>
        <fullName evidence="4">Recombinase family protein</fullName>
    </submittedName>
</protein>
<dbReference type="SUPFAM" id="SSF53041">
    <property type="entry name" value="Resolvase-like"/>
    <property type="match status" value="1"/>
</dbReference>
<dbReference type="InterPro" id="IPR006119">
    <property type="entry name" value="Resolv_N"/>
</dbReference>
<comment type="caution">
    <text evidence="4">The sequence shown here is derived from an EMBL/GenBank/DDBJ whole genome shotgun (WGS) entry which is preliminary data.</text>
</comment>
<evidence type="ECO:0000313" key="4">
    <source>
        <dbReference type="EMBL" id="MDQ2106532.1"/>
    </source>
</evidence>
<dbReference type="Proteomes" id="UP001227317">
    <property type="component" value="Unassembled WGS sequence"/>
</dbReference>
<keyword evidence="2" id="KW-0233">DNA recombination</keyword>
<keyword evidence="1" id="KW-0238">DNA-binding</keyword>
<dbReference type="PANTHER" id="PTHR30461:SF2">
    <property type="entry name" value="SERINE RECOMBINASE PINE-RELATED"/>
    <property type="match status" value="1"/>
</dbReference>
<dbReference type="Gene3D" id="3.40.50.1390">
    <property type="entry name" value="Resolvase, N-terminal catalytic domain"/>
    <property type="match status" value="1"/>
</dbReference>
<reference evidence="4 5" key="1">
    <citation type="submission" date="2023-06" db="EMBL/GenBank/DDBJ databases">
        <title>Azospirillum isscasensis sp.nov, a bacterium isolated from rhizosphere soil of rice.</title>
        <authorList>
            <person name="Wang H."/>
        </authorList>
    </citation>
    <scope>NUCLEOTIDE SEQUENCE [LARGE SCALE GENOMIC DNA]</scope>
    <source>
        <strain evidence="4 5">C340-1</strain>
    </source>
</reference>
<evidence type="ECO:0000256" key="1">
    <source>
        <dbReference type="ARBA" id="ARBA00023125"/>
    </source>
</evidence>
<dbReference type="CDD" id="cd03768">
    <property type="entry name" value="SR_ResInv"/>
    <property type="match status" value="1"/>
</dbReference>
<dbReference type="RefSeq" id="WP_306711970.1">
    <property type="nucleotide sequence ID" value="NZ_JAUJFI010000267.1"/>
</dbReference>
<gene>
    <name evidence="4" type="ORF">QSG27_27845</name>
</gene>
<feature type="domain" description="Resolvase/invertase-type recombinase catalytic" evidence="3">
    <location>
        <begin position="3"/>
        <end position="148"/>
    </location>
</feature>
<dbReference type="InterPro" id="IPR050639">
    <property type="entry name" value="SSR_resolvase"/>
</dbReference>
<accession>A0ABU0WQV9</accession>
<organism evidence="4 5">
    <name type="scientific">Azospirillum isscasi</name>
    <dbReference type="NCBI Taxonomy" id="3053926"/>
    <lineage>
        <taxon>Bacteria</taxon>
        <taxon>Pseudomonadati</taxon>
        <taxon>Pseudomonadota</taxon>
        <taxon>Alphaproteobacteria</taxon>
        <taxon>Rhodospirillales</taxon>
        <taxon>Azospirillaceae</taxon>
        <taxon>Azospirillum</taxon>
    </lineage>
</organism>
<name>A0ABU0WQV9_9PROT</name>
<dbReference type="PROSITE" id="PS51736">
    <property type="entry name" value="RECOMBINASES_3"/>
    <property type="match status" value="1"/>
</dbReference>
<evidence type="ECO:0000259" key="3">
    <source>
        <dbReference type="PROSITE" id="PS51736"/>
    </source>
</evidence>
<dbReference type="InterPro" id="IPR036162">
    <property type="entry name" value="Resolvase-like_N_sf"/>
</dbReference>
<keyword evidence="5" id="KW-1185">Reference proteome</keyword>
<dbReference type="Pfam" id="PF00239">
    <property type="entry name" value="Resolvase"/>
    <property type="match status" value="1"/>
</dbReference>
<evidence type="ECO:0000256" key="2">
    <source>
        <dbReference type="ARBA" id="ARBA00023172"/>
    </source>
</evidence>
<dbReference type="PANTHER" id="PTHR30461">
    <property type="entry name" value="DNA-INVERTASE FROM LAMBDOID PROPHAGE"/>
    <property type="match status" value="1"/>
</dbReference>